<feature type="signal peptide" evidence="6">
    <location>
        <begin position="1"/>
        <end position="17"/>
    </location>
</feature>
<dbReference type="InterPro" id="IPR050553">
    <property type="entry name" value="Thioredoxin_ResA/DsbE_sf"/>
</dbReference>
<feature type="region of interest" description="Disordered" evidence="5">
    <location>
        <begin position="22"/>
        <end position="72"/>
    </location>
</feature>
<dbReference type="PANTHER" id="PTHR42852">
    <property type="entry name" value="THIOL:DISULFIDE INTERCHANGE PROTEIN DSBE"/>
    <property type="match status" value="1"/>
</dbReference>
<protein>
    <submittedName>
        <fullName evidence="8">Thiol-disulfide oxidoreductase</fullName>
    </submittedName>
</protein>
<dbReference type="InterPro" id="IPR013766">
    <property type="entry name" value="Thioredoxin_domain"/>
</dbReference>
<name>A0A517QJT1_9PLAN</name>
<evidence type="ECO:0000313" key="8">
    <source>
        <dbReference type="EMBL" id="QDT31899.1"/>
    </source>
</evidence>
<keyword evidence="9" id="KW-1185">Reference proteome</keyword>
<keyword evidence="6" id="KW-0732">Signal</keyword>
<dbReference type="InterPro" id="IPR036249">
    <property type="entry name" value="Thioredoxin-like_sf"/>
</dbReference>
<keyword evidence="2" id="KW-0201">Cytochrome c-type biogenesis</keyword>
<evidence type="ECO:0000256" key="1">
    <source>
        <dbReference type="ARBA" id="ARBA00004196"/>
    </source>
</evidence>
<gene>
    <name evidence="8" type="ORF">Mal48_11360</name>
</gene>
<dbReference type="Gene3D" id="3.40.30.10">
    <property type="entry name" value="Glutaredoxin"/>
    <property type="match status" value="1"/>
</dbReference>
<dbReference type="SUPFAM" id="SSF52833">
    <property type="entry name" value="Thioredoxin-like"/>
    <property type="match status" value="1"/>
</dbReference>
<keyword evidence="4" id="KW-0676">Redox-active center</keyword>
<dbReference type="GO" id="GO:0017004">
    <property type="term" value="P:cytochrome complex assembly"/>
    <property type="evidence" value="ECO:0007669"/>
    <property type="project" value="UniProtKB-KW"/>
</dbReference>
<reference evidence="8 9" key="1">
    <citation type="submission" date="2019-02" db="EMBL/GenBank/DDBJ databases">
        <title>Deep-cultivation of Planctomycetes and their phenomic and genomic characterization uncovers novel biology.</title>
        <authorList>
            <person name="Wiegand S."/>
            <person name="Jogler M."/>
            <person name="Boedeker C."/>
            <person name="Pinto D."/>
            <person name="Vollmers J."/>
            <person name="Rivas-Marin E."/>
            <person name="Kohn T."/>
            <person name="Peeters S.H."/>
            <person name="Heuer A."/>
            <person name="Rast P."/>
            <person name="Oberbeckmann S."/>
            <person name="Bunk B."/>
            <person name="Jeske O."/>
            <person name="Meyerdierks A."/>
            <person name="Storesund J.E."/>
            <person name="Kallscheuer N."/>
            <person name="Luecker S."/>
            <person name="Lage O.M."/>
            <person name="Pohl T."/>
            <person name="Merkel B.J."/>
            <person name="Hornburger P."/>
            <person name="Mueller R.-W."/>
            <person name="Bruemmer F."/>
            <person name="Labrenz M."/>
            <person name="Spormann A.M."/>
            <person name="Op den Camp H."/>
            <person name="Overmann J."/>
            <person name="Amann R."/>
            <person name="Jetten M.S.M."/>
            <person name="Mascher T."/>
            <person name="Medema M.H."/>
            <person name="Devos D.P."/>
            <person name="Kaster A.-K."/>
            <person name="Ovreas L."/>
            <person name="Rohde M."/>
            <person name="Galperin M.Y."/>
            <person name="Jogler C."/>
        </authorList>
    </citation>
    <scope>NUCLEOTIDE SEQUENCE [LARGE SCALE GENOMIC DNA]</scope>
    <source>
        <strain evidence="8 9">Mal48</strain>
    </source>
</reference>
<dbReference type="RefSeq" id="WP_197442072.1">
    <property type="nucleotide sequence ID" value="NZ_CP036267.1"/>
</dbReference>
<feature type="domain" description="Thioredoxin" evidence="7">
    <location>
        <begin position="50"/>
        <end position="217"/>
    </location>
</feature>
<dbReference type="KEGG" id="tpol:Mal48_11360"/>
<dbReference type="PANTHER" id="PTHR42852:SF6">
    <property type="entry name" value="THIOL:DISULFIDE INTERCHANGE PROTEIN DSBE"/>
    <property type="match status" value="1"/>
</dbReference>
<dbReference type="Pfam" id="PF00085">
    <property type="entry name" value="Thioredoxin"/>
    <property type="match status" value="1"/>
</dbReference>
<feature type="compositionally biased region" description="Low complexity" evidence="5">
    <location>
        <begin position="38"/>
        <end position="69"/>
    </location>
</feature>
<feature type="chain" id="PRO_5022045549" evidence="6">
    <location>
        <begin position="18"/>
        <end position="222"/>
    </location>
</feature>
<sequence length="222" mass="24116" precursor="true">MLKTTLLLLAFVPFLVAAGCSQEPGTPPDPEVPEAGGAVTPETPANETPAPAGQTEESSTTSDSSTSQAEEVKLEIKSWDQTQELISQHKGKIVVVDVWATYCAPCLVEFPNLVQLHKEHSDQVACLSISLDYQGFDDEPVETYTKPVLAVLKKQGATFQNILCSTASDIVYNEKIKQGSIPIVYVYGKDGQLAGQFPNPEDPAEFTYQEDVLPLVTKLMNQ</sequence>
<evidence type="ECO:0000256" key="2">
    <source>
        <dbReference type="ARBA" id="ARBA00022748"/>
    </source>
</evidence>
<keyword evidence="3" id="KW-1015">Disulfide bond</keyword>
<accession>A0A517QJT1</accession>
<evidence type="ECO:0000256" key="6">
    <source>
        <dbReference type="SAM" id="SignalP"/>
    </source>
</evidence>
<evidence type="ECO:0000256" key="5">
    <source>
        <dbReference type="SAM" id="MobiDB-lite"/>
    </source>
</evidence>
<dbReference type="PROSITE" id="PS00194">
    <property type="entry name" value="THIOREDOXIN_1"/>
    <property type="match status" value="1"/>
</dbReference>
<comment type="subcellular location">
    <subcellularLocation>
        <location evidence="1">Cell envelope</location>
    </subcellularLocation>
</comment>
<dbReference type="Proteomes" id="UP000315724">
    <property type="component" value="Chromosome"/>
</dbReference>
<dbReference type="AlphaFoldDB" id="A0A517QJT1"/>
<organism evidence="8 9">
    <name type="scientific">Thalassoglobus polymorphus</name>
    <dbReference type="NCBI Taxonomy" id="2527994"/>
    <lineage>
        <taxon>Bacteria</taxon>
        <taxon>Pseudomonadati</taxon>
        <taxon>Planctomycetota</taxon>
        <taxon>Planctomycetia</taxon>
        <taxon>Planctomycetales</taxon>
        <taxon>Planctomycetaceae</taxon>
        <taxon>Thalassoglobus</taxon>
    </lineage>
</organism>
<dbReference type="InterPro" id="IPR017937">
    <property type="entry name" value="Thioredoxin_CS"/>
</dbReference>
<dbReference type="PROSITE" id="PS51352">
    <property type="entry name" value="THIOREDOXIN_2"/>
    <property type="match status" value="1"/>
</dbReference>
<dbReference type="EMBL" id="CP036267">
    <property type="protein sequence ID" value="QDT31899.1"/>
    <property type="molecule type" value="Genomic_DNA"/>
</dbReference>
<proteinExistence type="predicted"/>
<evidence type="ECO:0000313" key="9">
    <source>
        <dbReference type="Proteomes" id="UP000315724"/>
    </source>
</evidence>
<dbReference type="PROSITE" id="PS51257">
    <property type="entry name" value="PROKAR_LIPOPROTEIN"/>
    <property type="match status" value="1"/>
</dbReference>
<evidence type="ECO:0000259" key="7">
    <source>
        <dbReference type="PROSITE" id="PS51352"/>
    </source>
</evidence>
<dbReference type="CDD" id="cd02966">
    <property type="entry name" value="TlpA_like_family"/>
    <property type="match status" value="1"/>
</dbReference>
<evidence type="ECO:0000256" key="3">
    <source>
        <dbReference type="ARBA" id="ARBA00023157"/>
    </source>
</evidence>
<evidence type="ECO:0000256" key="4">
    <source>
        <dbReference type="ARBA" id="ARBA00023284"/>
    </source>
</evidence>
<dbReference type="GO" id="GO:0030313">
    <property type="term" value="C:cell envelope"/>
    <property type="evidence" value="ECO:0007669"/>
    <property type="project" value="UniProtKB-SubCell"/>
</dbReference>